<dbReference type="CDD" id="cd00156">
    <property type="entry name" value="REC"/>
    <property type="match status" value="1"/>
</dbReference>
<evidence type="ECO:0000256" key="5">
    <source>
        <dbReference type="ARBA" id="ARBA00022741"/>
    </source>
</evidence>
<dbReference type="GO" id="GO:0000155">
    <property type="term" value="F:phosphorelay sensor kinase activity"/>
    <property type="evidence" value="ECO:0007669"/>
    <property type="project" value="InterPro"/>
</dbReference>
<evidence type="ECO:0000259" key="11">
    <source>
        <dbReference type="PROSITE" id="PS50109"/>
    </source>
</evidence>
<evidence type="ECO:0000256" key="2">
    <source>
        <dbReference type="ARBA" id="ARBA00012438"/>
    </source>
</evidence>
<evidence type="ECO:0000256" key="10">
    <source>
        <dbReference type="SAM" id="Coils"/>
    </source>
</evidence>
<evidence type="ECO:0000259" key="14">
    <source>
        <dbReference type="PROSITE" id="PS50113"/>
    </source>
</evidence>
<keyword evidence="7" id="KW-0067">ATP-binding</keyword>
<sequence>MTNDRIKVLLVEDNPGDILLLQELLRDVSSTQFELTPVESLGEAFSSLARQSFDVVLLDLSLPDSQGLETFVKIDRAFPILPIIVLTGLDDETIAIRAMQEGAQDYLVKGQVDGNLLGRAIRYAIERKQAQEELRQRERQLSAVFNSALNAIVIADDEGRYIDANPSACELFGVSKEELLDARIADFAEPRYDFARAWQSFREQGQMAGEFRLRRRDGTVREVEFAATANFLPHRHLSILRDITESKTAALALKQQTETLQTIFDNIPVMLSFYDANGRIQMINKAFEKTLGWSSEELKEIDVLAESYPDPDYRALVVEFMQTADGSWREFHTRNRAGEILETSWANVRLPNGFNVGIGQDITERKRAEQKIYEQAALLEITTNAILVRDRANRIIFWNKGAEQLYGWSAQEAIGKNATDLLYKEATPQIDLALQTVIEKGAWQGELHKITKAGKEVIVESRWTLVRDEAGQPKSILTVDTDITEKKSLESQILRAQRLESLGTLASGIAHDLNNILTPILTTAQLLPLKLPDLDERSLQLLKLLEGSAKRGADLVKQILSFARGVEGKRAVVQVGHLLWEVVKIAKSTFPKSIEIEADIPTHELGTVLADATHLHQVFMNLIVNARDAMLDGGKLTITAKNVVIDENYAKKNLYAKAGRYLAIAIADTGVGMSPEVLDRIFEPFFTTKEVGKGTGLGLSTTLGIIKGYGGFITVRSQVGEGSEFRVYLPQIDDVQKLAEAESQLPRGRGELILVVDDEAAVQEITQTSLEAHGYKVLIAGDGIEAIALYARHKDEIKAVLMDIMMPSMDGTTAIRTLRKFDPHVKVIATSGLVSNEKIIKASGANIQAFLSKPYTLKDLLNVLHEVISR</sequence>
<dbReference type="SUPFAM" id="SSF55785">
    <property type="entry name" value="PYP-like sensor domain (PAS domain)"/>
    <property type="match status" value="3"/>
</dbReference>
<keyword evidence="16" id="KW-1185">Reference proteome</keyword>
<dbReference type="InterPro" id="IPR001610">
    <property type="entry name" value="PAC"/>
</dbReference>
<dbReference type="InterPro" id="IPR003661">
    <property type="entry name" value="HisK_dim/P_dom"/>
</dbReference>
<evidence type="ECO:0000313" key="16">
    <source>
        <dbReference type="Proteomes" id="UP000186868"/>
    </source>
</evidence>
<feature type="domain" description="Histidine kinase" evidence="11">
    <location>
        <begin position="508"/>
        <end position="733"/>
    </location>
</feature>
<dbReference type="SMART" id="SM00448">
    <property type="entry name" value="REC"/>
    <property type="match status" value="2"/>
</dbReference>
<organism evidence="15 16">
    <name type="scientific">Hydrococcus rivularis NIES-593</name>
    <dbReference type="NCBI Taxonomy" id="1921803"/>
    <lineage>
        <taxon>Bacteria</taxon>
        <taxon>Bacillati</taxon>
        <taxon>Cyanobacteriota</taxon>
        <taxon>Cyanophyceae</taxon>
        <taxon>Pleurocapsales</taxon>
        <taxon>Hydrococcaceae</taxon>
        <taxon>Hydrococcus</taxon>
    </lineage>
</organism>
<evidence type="ECO:0000256" key="7">
    <source>
        <dbReference type="ARBA" id="ARBA00022840"/>
    </source>
</evidence>
<dbReference type="InterPro" id="IPR000700">
    <property type="entry name" value="PAS-assoc_C"/>
</dbReference>
<accession>A0A1U7HGE1</accession>
<evidence type="ECO:0000256" key="3">
    <source>
        <dbReference type="ARBA" id="ARBA00022553"/>
    </source>
</evidence>
<evidence type="ECO:0000259" key="13">
    <source>
        <dbReference type="PROSITE" id="PS50112"/>
    </source>
</evidence>
<dbReference type="PROSITE" id="PS50113">
    <property type="entry name" value="PAC"/>
    <property type="match status" value="1"/>
</dbReference>
<dbReference type="InterPro" id="IPR000014">
    <property type="entry name" value="PAS"/>
</dbReference>
<dbReference type="PANTHER" id="PTHR43065:SF46">
    <property type="entry name" value="C4-DICARBOXYLATE TRANSPORT SENSOR PROTEIN DCTB"/>
    <property type="match status" value="1"/>
</dbReference>
<dbReference type="InterPro" id="IPR001789">
    <property type="entry name" value="Sig_transdc_resp-reg_receiver"/>
</dbReference>
<dbReference type="PROSITE" id="PS50112">
    <property type="entry name" value="PAS"/>
    <property type="match status" value="3"/>
</dbReference>
<dbReference type="Pfam" id="PF00512">
    <property type="entry name" value="HisKA"/>
    <property type="match status" value="1"/>
</dbReference>
<dbReference type="PROSITE" id="PS50110">
    <property type="entry name" value="RESPONSE_REGULATORY"/>
    <property type="match status" value="2"/>
</dbReference>
<dbReference type="Pfam" id="PF13188">
    <property type="entry name" value="PAS_8"/>
    <property type="match status" value="1"/>
</dbReference>
<keyword evidence="5" id="KW-0547">Nucleotide-binding</keyword>
<feature type="modified residue" description="4-aspartylphosphate" evidence="9">
    <location>
        <position position="803"/>
    </location>
</feature>
<keyword evidence="6 15" id="KW-0418">Kinase</keyword>
<feature type="domain" description="Response regulatory" evidence="12">
    <location>
        <begin position="752"/>
        <end position="868"/>
    </location>
</feature>
<dbReference type="InterPro" id="IPR004358">
    <property type="entry name" value="Sig_transdc_His_kin-like_C"/>
</dbReference>
<dbReference type="CDD" id="cd00082">
    <property type="entry name" value="HisKA"/>
    <property type="match status" value="1"/>
</dbReference>
<evidence type="ECO:0000259" key="12">
    <source>
        <dbReference type="PROSITE" id="PS50110"/>
    </source>
</evidence>
<evidence type="ECO:0000256" key="9">
    <source>
        <dbReference type="PROSITE-ProRule" id="PRU00169"/>
    </source>
</evidence>
<dbReference type="PRINTS" id="PR00344">
    <property type="entry name" value="BCTRLSENSOR"/>
</dbReference>
<dbReference type="EMBL" id="MRCB01000013">
    <property type="protein sequence ID" value="OKH22624.1"/>
    <property type="molecule type" value="Genomic_DNA"/>
</dbReference>
<dbReference type="SMART" id="SM00086">
    <property type="entry name" value="PAC"/>
    <property type="match status" value="2"/>
</dbReference>
<keyword evidence="10" id="KW-0175">Coiled coil</keyword>
<dbReference type="OrthoDB" id="9788063at2"/>
<evidence type="ECO:0000256" key="1">
    <source>
        <dbReference type="ARBA" id="ARBA00000085"/>
    </source>
</evidence>
<dbReference type="SMART" id="SM00388">
    <property type="entry name" value="HisKA"/>
    <property type="match status" value="1"/>
</dbReference>
<feature type="domain" description="Response regulatory" evidence="12">
    <location>
        <begin position="7"/>
        <end position="124"/>
    </location>
</feature>
<dbReference type="NCBIfam" id="TIGR00229">
    <property type="entry name" value="sensory_box"/>
    <property type="match status" value="3"/>
</dbReference>
<comment type="caution">
    <text evidence="15">The sequence shown here is derived from an EMBL/GenBank/DDBJ whole genome shotgun (WGS) entry which is preliminary data.</text>
</comment>
<dbReference type="RefSeq" id="WP_073599917.1">
    <property type="nucleotide sequence ID" value="NZ_MRCB01000013.1"/>
</dbReference>
<dbReference type="Gene3D" id="3.30.565.10">
    <property type="entry name" value="Histidine kinase-like ATPase, C-terminal domain"/>
    <property type="match status" value="1"/>
</dbReference>
<dbReference type="Pfam" id="PF13426">
    <property type="entry name" value="PAS_9"/>
    <property type="match status" value="1"/>
</dbReference>
<keyword evidence="8" id="KW-0902">Two-component regulatory system</keyword>
<dbReference type="SUPFAM" id="SSF47384">
    <property type="entry name" value="Homodimeric domain of signal transducing histidine kinase"/>
    <property type="match status" value="1"/>
</dbReference>
<reference evidence="15 16" key="1">
    <citation type="submission" date="2016-11" db="EMBL/GenBank/DDBJ databases">
        <title>Draft Genome Sequences of Nine Cyanobacterial Strains from Diverse Habitats.</title>
        <authorList>
            <person name="Zhu T."/>
            <person name="Hou S."/>
            <person name="Lu X."/>
            <person name="Hess W.R."/>
        </authorList>
    </citation>
    <scope>NUCLEOTIDE SEQUENCE [LARGE SCALE GENOMIC DNA]</scope>
    <source>
        <strain evidence="15 16">NIES-593</strain>
    </source>
</reference>
<dbReference type="Gene3D" id="1.10.287.130">
    <property type="match status" value="1"/>
</dbReference>
<evidence type="ECO:0000256" key="4">
    <source>
        <dbReference type="ARBA" id="ARBA00022679"/>
    </source>
</evidence>
<keyword evidence="3 9" id="KW-0597">Phosphoprotein</keyword>
<dbReference type="Pfam" id="PF02518">
    <property type="entry name" value="HATPase_c"/>
    <property type="match status" value="1"/>
</dbReference>
<comment type="catalytic activity">
    <reaction evidence="1">
        <text>ATP + protein L-histidine = ADP + protein N-phospho-L-histidine.</text>
        <dbReference type="EC" id="2.7.13.3"/>
    </reaction>
</comment>
<feature type="domain" description="PAS" evidence="13">
    <location>
        <begin position="378"/>
        <end position="441"/>
    </location>
</feature>
<dbReference type="PROSITE" id="PS50109">
    <property type="entry name" value="HIS_KIN"/>
    <property type="match status" value="1"/>
</dbReference>
<dbReference type="AlphaFoldDB" id="A0A1U7HGE1"/>
<dbReference type="CDD" id="cd00130">
    <property type="entry name" value="PAS"/>
    <property type="match status" value="3"/>
</dbReference>
<dbReference type="SMART" id="SM00387">
    <property type="entry name" value="HATPase_c"/>
    <property type="match status" value="1"/>
</dbReference>
<feature type="coiled-coil region" evidence="10">
    <location>
        <begin position="120"/>
        <end position="147"/>
    </location>
</feature>
<proteinExistence type="predicted"/>
<dbReference type="EC" id="2.7.13.3" evidence="2"/>
<dbReference type="SUPFAM" id="SSF52172">
    <property type="entry name" value="CheY-like"/>
    <property type="match status" value="2"/>
</dbReference>
<feature type="domain" description="PAC" evidence="14">
    <location>
        <begin position="443"/>
        <end position="495"/>
    </location>
</feature>
<dbReference type="InterPro" id="IPR035965">
    <property type="entry name" value="PAS-like_dom_sf"/>
</dbReference>
<dbReference type="Gene3D" id="3.30.450.20">
    <property type="entry name" value="PAS domain"/>
    <property type="match status" value="3"/>
</dbReference>
<dbReference type="InterPro" id="IPR013656">
    <property type="entry name" value="PAS_4"/>
</dbReference>
<dbReference type="GO" id="GO:0005524">
    <property type="term" value="F:ATP binding"/>
    <property type="evidence" value="ECO:0007669"/>
    <property type="project" value="UniProtKB-KW"/>
</dbReference>
<dbReference type="Gene3D" id="3.40.50.2300">
    <property type="match status" value="2"/>
</dbReference>
<dbReference type="SUPFAM" id="SSF55874">
    <property type="entry name" value="ATPase domain of HSP90 chaperone/DNA topoisomerase II/histidine kinase"/>
    <property type="match status" value="1"/>
</dbReference>
<feature type="domain" description="PAS" evidence="13">
    <location>
        <begin position="137"/>
        <end position="190"/>
    </location>
</feature>
<feature type="domain" description="PAS" evidence="13">
    <location>
        <begin position="256"/>
        <end position="298"/>
    </location>
</feature>
<dbReference type="SMART" id="SM00091">
    <property type="entry name" value="PAS"/>
    <property type="match status" value="3"/>
</dbReference>
<gene>
    <name evidence="15" type="ORF">NIES593_12600</name>
</gene>
<evidence type="ECO:0000256" key="8">
    <source>
        <dbReference type="ARBA" id="ARBA00023012"/>
    </source>
</evidence>
<dbReference type="InterPro" id="IPR011006">
    <property type="entry name" value="CheY-like_superfamily"/>
</dbReference>
<dbReference type="Proteomes" id="UP000186868">
    <property type="component" value="Unassembled WGS sequence"/>
</dbReference>
<dbReference type="InterPro" id="IPR036890">
    <property type="entry name" value="HATPase_C_sf"/>
</dbReference>
<protein>
    <recommendedName>
        <fullName evidence="2">histidine kinase</fullName>
        <ecNumber evidence="2">2.7.13.3</ecNumber>
    </recommendedName>
</protein>
<feature type="modified residue" description="4-aspartylphosphate" evidence="9">
    <location>
        <position position="59"/>
    </location>
</feature>
<dbReference type="STRING" id="1921803.NIES593_12600"/>
<dbReference type="Pfam" id="PF08448">
    <property type="entry name" value="PAS_4"/>
    <property type="match status" value="1"/>
</dbReference>
<name>A0A1U7HGE1_9CYAN</name>
<keyword evidence="4" id="KW-0808">Transferase</keyword>
<dbReference type="InterPro" id="IPR005467">
    <property type="entry name" value="His_kinase_dom"/>
</dbReference>
<dbReference type="PANTHER" id="PTHR43065">
    <property type="entry name" value="SENSOR HISTIDINE KINASE"/>
    <property type="match status" value="1"/>
</dbReference>
<dbReference type="Pfam" id="PF00072">
    <property type="entry name" value="Response_reg"/>
    <property type="match status" value="2"/>
</dbReference>
<evidence type="ECO:0000256" key="6">
    <source>
        <dbReference type="ARBA" id="ARBA00022777"/>
    </source>
</evidence>
<evidence type="ECO:0000313" key="15">
    <source>
        <dbReference type="EMBL" id="OKH22624.1"/>
    </source>
</evidence>
<dbReference type="InterPro" id="IPR003594">
    <property type="entry name" value="HATPase_dom"/>
</dbReference>
<dbReference type="InterPro" id="IPR036097">
    <property type="entry name" value="HisK_dim/P_sf"/>
</dbReference>